<dbReference type="InterPro" id="IPR002921">
    <property type="entry name" value="Fungal_lipase-type"/>
</dbReference>
<reference evidence="4" key="1">
    <citation type="submission" date="2020-06" db="EMBL/GenBank/DDBJ databases">
        <authorList>
            <consortium name="Plant Systems Biology data submission"/>
        </authorList>
    </citation>
    <scope>NUCLEOTIDE SEQUENCE</scope>
    <source>
        <strain evidence="4">D6</strain>
    </source>
</reference>
<dbReference type="OrthoDB" id="426718at2759"/>
<keyword evidence="2" id="KW-1133">Transmembrane helix</keyword>
<dbReference type="Proteomes" id="UP001153069">
    <property type="component" value="Unassembled WGS sequence"/>
</dbReference>
<evidence type="ECO:0000313" key="4">
    <source>
        <dbReference type="EMBL" id="CAB9518896.1"/>
    </source>
</evidence>
<evidence type="ECO:0000256" key="1">
    <source>
        <dbReference type="SAM" id="MobiDB-lite"/>
    </source>
</evidence>
<sequence>MKTLEVQDFEIDVATLLCDVVDCKDDKATKIKAILDDYKIVGEVCFFSTQFGQKYVIAVCKRHSSRVLFCAFAGTYLSGDWEDASTQYKKAIGFSKRASDIPREGIERLAQQSRASRIVFCGHGLGGAVAHLVLILFLSTQQGSRGRFADDDAISVGFGAPHFGDEDLLDSIKEQGWVDRIINVVDPQDPIPRVMNLAAALCSVDDGPTSPSSRLFSACLRFLNSREKPVELARAIQKGSPNSVSAWLQFVSIGRCVYLENETVTLKASEAHGLSEQVGTSFRCREDWQRLAQDLRDRKHLSRHGIPAYRKLLEARGETVSKMCLRKDWADLNNPGEHVESPISPSNLKPEVQEVLCETLKKGGICYRLIRVCGINLDFADIDTVDPDEIDGKWSRDAVEASQLSRRNTNVLVMEQELKEAAIAKPREDITILVRSDVVTQGYVASKVKAELPRNKCHDAVGVADDALAFYGGQFFLDTQQHAWIMKKLFNDDRLSVKLQDFQEEADRNCGKDTTFLSMQASWKRLEDVGTYPGNMGNMRKTRDAGNMRKTRDALYDWIVPPEGLPLQTEAQVWCFAAIVASSFLLGGGVISAGGLGVMMGVGRITGDLVKVYTGWAPRSRSEFQLEEELLKAHDAHQKGKKTTTPTKFPTFDDYDPPSQKKIRARIAVIRKLHEVKKARMKGTVISVCGPRDSGKTTPFLSCYKNQTLHLPRVSLVEKGRPELLRPTLFPASLGSLFLTPLVEYAGLPTEVDVAVIQKILQNSSRSRDPKILVCLNRCVSKLTEDAAGEIFDVTAAEEKKKWQESLAKLQSSETTQWTLSASSASSISVEFVELKGDRRKEDSYNEDERTKGIWTTSSIGTWITQNAMEGTEENCGKVHAFLSAFDYPNWQEGVRKCRKERKEQEEREREATQRMLDALNH</sequence>
<gene>
    <name evidence="4" type="ORF">SEMRO_970_G226390.1</name>
</gene>
<dbReference type="EMBL" id="CAICTM010000968">
    <property type="protein sequence ID" value="CAB9518896.1"/>
    <property type="molecule type" value="Genomic_DNA"/>
</dbReference>
<feature type="domain" description="Fungal lipase-type" evidence="3">
    <location>
        <begin position="103"/>
        <end position="196"/>
    </location>
</feature>
<dbReference type="Pfam" id="PF01764">
    <property type="entry name" value="Lipase_3"/>
    <property type="match status" value="1"/>
</dbReference>
<organism evidence="4 5">
    <name type="scientific">Seminavis robusta</name>
    <dbReference type="NCBI Taxonomy" id="568900"/>
    <lineage>
        <taxon>Eukaryota</taxon>
        <taxon>Sar</taxon>
        <taxon>Stramenopiles</taxon>
        <taxon>Ochrophyta</taxon>
        <taxon>Bacillariophyta</taxon>
        <taxon>Bacillariophyceae</taxon>
        <taxon>Bacillariophycidae</taxon>
        <taxon>Naviculales</taxon>
        <taxon>Naviculaceae</taxon>
        <taxon>Seminavis</taxon>
    </lineage>
</organism>
<protein>
    <recommendedName>
        <fullName evidence="3">Fungal lipase-type domain-containing protein</fullName>
    </recommendedName>
</protein>
<dbReference type="SUPFAM" id="SSF53474">
    <property type="entry name" value="alpha/beta-Hydrolases"/>
    <property type="match status" value="1"/>
</dbReference>
<name>A0A9N8EGL7_9STRA</name>
<dbReference type="GO" id="GO:0006629">
    <property type="term" value="P:lipid metabolic process"/>
    <property type="evidence" value="ECO:0007669"/>
    <property type="project" value="InterPro"/>
</dbReference>
<dbReference type="PANTHER" id="PTHR47523:SF1">
    <property type="entry name" value="F21O3.11 PROTEIN"/>
    <property type="match status" value="1"/>
</dbReference>
<keyword evidence="2" id="KW-0812">Transmembrane</keyword>
<dbReference type="AlphaFoldDB" id="A0A9N8EGL7"/>
<dbReference type="Gene3D" id="3.40.50.1820">
    <property type="entry name" value="alpha/beta hydrolase"/>
    <property type="match status" value="1"/>
</dbReference>
<dbReference type="PANTHER" id="PTHR47523">
    <property type="entry name" value="F21O3.11 PROTEIN"/>
    <property type="match status" value="1"/>
</dbReference>
<comment type="caution">
    <text evidence="4">The sequence shown here is derived from an EMBL/GenBank/DDBJ whole genome shotgun (WGS) entry which is preliminary data.</text>
</comment>
<feature type="region of interest" description="Disordered" evidence="1">
    <location>
        <begin position="635"/>
        <end position="655"/>
    </location>
</feature>
<dbReference type="InterPro" id="IPR029058">
    <property type="entry name" value="AB_hydrolase_fold"/>
</dbReference>
<feature type="compositionally biased region" description="Low complexity" evidence="1">
    <location>
        <begin position="643"/>
        <end position="652"/>
    </location>
</feature>
<feature type="region of interest" description="Disordered" evidence="1">
    <location>
        <begin position="902"/>
        <end position="922"/>
    </location>
</feature>
<evidence type="ECO:0000259" key="3">
    <source>
        <dbReference type="Pfam" id="PF01764"/>
    </source>
</evidence>
<accession>A0A9N8EGL7</accession>
<evidence type="ECO:0000313" key="5">
    <source>
        <dbReference type="Proteomes" id="UP001153069"/>
    </source>
</evidence>
<proteinExistence type="predicted"/>
<evidence type="ECO:0000256" key="2">
    <source>
        <dbReference type="SAM" id="Phobius"/>
    </source>
</evidence>
<feature type="compositionally biased region" description="Basic and acidic residues" evidence="1">
    <location>
        <begin position="902"/>
        <end position="913"/>
    </location>
</feature>
<feature type="transmembrane region" description="Helical" evidence="2">
    <location>
        <begin position="118"/>
        <end position="138"/>
    </location>
</feature>
<keyword evidence="2" id="KW-0472">Membrane</keyword>
<keyword evidence="5" id="KW-1185">Reference proteome</keyword>